<comment type="caution">
    <text evidence="2">The sequence shown here is derived from an EMBL/GenBank/DDBJ whole genome shotgun (WGS) entry which is preliminary data.</text>
</comment>
<dbReference type="PANTHER" id="PTHR46599:SF3">
    <property type="entry name" value="PIGGYBAC TRANSPOSABLE ELEMENT-DERIVED PROTEIN 4"/>
    <property type="match status" value="1"/>
</dbReference>
<dbReference type="Proteomes" id="UP000018958">
    <property type="component" value="Unassembled WGS sequence"/>
</dbReference>
<reference evidence="2 3" key="1">
    <citation type="submission" date="2013-11" db="EMBL/GenBank/DDBJ databases">
        <title>The Genome Sequence of Phytophthora parasitica CJ01A1.</title>
        <authorList>
            <consortium name="The Broad Institute Genomics Platform"/>
            <person name="Russ C."/>
            <person name="Tyler B."/>
            <person name="Panabieres F."/>
            <person name="Shan W."/>
            <person name="Tripathy S."/>
            <person name="Grunwald N."/>
            <person name="Machado M."/>
            <person name="Johnson C.S."/>
            <person name="Walker B."/>
            <person name="Young S.K."/>
            <person name="Zeng Q."/>
            <person name="Gargeya S."/>
            <person name="Fitzgerald M."/>
            <person name="Haas B."/>
            <person name="Abouelleil A."/>
            <person name="Allen A.W."/>
            <person name="Alvarado L."/>
            <person name="Arachchi H.M."/>
            <person name="Berlin A.M."/>
            <person name="Chapman S.B."/>
            <person name="Gainer-Dewar J."/>
            <person name="Goldberg J."/>
            <person name="Griggs A."/>
            <person name="Gujja S."/>
            <person name="Hansen M."/>
            <person name="Howarth C."/>
            <person name="Imamovic A."/>
            <person name="Ireland A."/>
            <person name="Larimer J."/>
            <person name="McCowan C."/>
            <person name="Murphy C."/>
            <person name="Pearson M."/>
            <person name="Poon T.W."/>
            <person name="Priest M."/>
            <person name="Roberts A."/>
            <person name="Saif S."/>
            <person name="Shea T."/>
            <person name="Sisk P."/>
            <person name="Sykes S."/>
            <person name="Wortman J."/>
            <person name="Nusbaum C."/>
            <person name="Birren B."/>
        </authorList>
    </citation>
    <scope>NUCLEOTIDE SEQUENCE [LARGE SCALE GENOMIC DNA]</scope>
    <source>
        <strain evidence="2 3">CJ01A1</strain>
    </source>
</reference>
<evidence type="ECO:0000256" key="1">
    <source>
        <dbReference type="SAM" id="MobiDB-lite"/>
    </source>
</evidence>
<dbReference type="EMBL" id="ANIX01004613">
    <property type="protein sequence ID" value="ETP00183.1"/>
    <property type="molecule type" value="Genomic_DNA"/>
</dbReference>
<feature type="region of interest" description="Disordered" evidence="1">
    <location>
        <begin position="38"/>
        <end position="58"/>
    </location>
</feature>
<evidence type="ECO:0000313" key="2">
    <source>
        <dbReference type="EMBL" id="ETP00183.1"/>
    </source>
</evidence>
<proteinExistence type="predicted"/>
<feature type="region of interest" description="Disordered" evidence="1">
    <location>
        <begin position="138"/>
        <end position="163"/>
    </location>
</feature>
<dbReference type="AlphaFoldDB" id="W2VR96"/>
<organism evidence="2 3">
    <name type="scientific">Phytophthora nicotianae CJ01A1</name>
    <dbReference type="NCBI Taxonomy" id="1317063"/>
    <lineage>
        <taxon>Eukaryota</taxon>
        <taxon>Sar</taxon>
        <taxon>Stramenopiles</taxon>
        <taxon>Oomycota</taxon>
        <taxon>Peronosporomycetes</taxon>
        <taxon>Peronosporales</taxon>
        <taxon>Peronosporaceae</taxon>
        <taxon>Phytophthora</taxon>
    </lineage>
</organism>
<feature type="compositionally biased region" description="Basic residues" evidence="1">
    <location>
        <begin position="40"/>
        <end position="58"/>
    </location>
</feature>
<evidence type="ECO:0008006" key="4">
    <source>
        <dbReference type="Google" id="ProtNLM"/>
    </source>
</evidence>
<sequence>MDGFYTSVSLAMLLLTLGYYSVGTVVTTRKGLAAQIVPDKKKKKKKEKKKKKKKKKKRCASKKYYKNRFLGSVDLAYINALIVFNHARTAANQAKLSHITFMTQLHLELYQISPRDWEELVSSPDPNFTPTKQRVAAAARHMPIQAEDKRKDNTAGSTKGRQRARQVCSVLKEKVTDGDTSFQCSNSEFKTIDQKTGETKASPLYLCNK</sequence>
<feature type="non-terminal residue" evidence="2">
    <location>
        <position position="209"/>
    </location>
</feature>
<dbReference type="PANTHER" id="PTHR46599">
    <property type="entry name" value="PIGGYBAC TRANSPOSABLE ELEMENT-DERIVED PROTEIN 4"/>
    <property type="match status" value="1"/>
</dbReference>
<name>W2VR96_PHYNI</name>
<gene>
    <name evidence="2" type="ORF">F441_22397</name>
</gene>
<accession>W2VR96</accession>
<protein>
    <recommendedName>
        <fullName evidence="4">PiggyBac transposable element-derived protein domain-containing protein</fullName>
    </recommendedName>
</protein>
<evidence type="ECO:0000313" key="3">
    <source>
        <dbReference type="Proteomes" id="UP000018958"/>
    </source>
</evidence>